<name>A0A8S4EC08_PLUXY</name>
<feature type="compositionally biased region" description="Basic and acidic residues" evidence="1">
    <location>
        <begin position="71"/>
        <end position="118"/>
    </location>
</feature>
<keyword evidence="3" id="KW-1185">Reference proteome</keyword>
<reference evidence="2" key="1">
    <citation type="submission" date="2020-11" db="EMBL/GenBank/DDBJ databases">
        <authorList>
            <person name="Whiteford S."/>
        </authorList>
    </citation>
    <scope>NUCLEOTIDE SEQUENCE</scope>
</reference>
<evidence type="ECO:0000313" key="3">
    <source>
        <dbReference type="Proteomes" id="UP000653454"/>
    </source>
</evidence>
<gene>
    <name evidence="2" type="ORF">PLXY2_LOCUS5052</name>
</gene>
<evidence type="ECO:0000256" key="1">
    <source>
        <dbReference type="SAM" id="MobiDB-lite"/>
    </source>
</evidence>
<evidence type="ECO:0000313" key="2">
    <source>
        <dbReference type="EMBL" id="CAG9112863.1"/>
    </source>
</evidence>
<dbReference type="AlphaFoldDB" id="A0A8S4EC08"/>
<dbReference type="EMBL" id="CAJHNJ030000014">
    <property type="protein sequence ID" value="CAG9112863.1"/>
    <property type="molecule type" value="Genomic_DNA"/>
</dbReference>
<proteinExistence type="predicted"/>
<accession>A0A8S4EC08</accession>
<comment type="caution">
    <text evidence="2">The sequence shown here is derived from an EMBL/GenBank/DDBJ whole genome shotgun (WGS) entry which is preliminary data.</text>
</comment>
<dbReference type="Proteomes" id="UP000653454">
    <property type="component" value="Unassembled WGS sequence"/>
</dbReference>
<feature type="compositionally biased region" description="Basic and acidic residues" evidence="1">
    <location>
        <begin position="33"/>
        <end position="45"/>
    </location>
</feature>
<feature type="region of interest" description="Disordered" evidence="1">
    <location>
        <begin position="1"/>
        <end position="122"/>
    </location>
</feature>
<organism evidence="2 3">
    <name type="scientific">Plutella xylostella</name>
    <name type="common">Diamondback moth</name>
    <name type="synonym">Plutella maculipennis</name>
    <dbReference type="NCBI Taxonomy" id="51655"/>
    <lineage>
        <taxon>Eukaryota</taxon>
        <taxon>Metazoa</taxon>
        <taxon>Ecdysozoa</taxon>
        <taxon>Arthropoda</taxon>
        <taxon>Hexapoda</taxon>
        <taxon>Insecta</taxon>
        <taxon>Pterygota</taxon>
        <taxon>Neoptera</taxon>
        <taxon>Endopterygota</taxon>
        <taxon>Lepidoptera</taxon>
        <taxon>Glossata</taxon>
        <taxon>Ditrysia</taxon>
        <taxon>Yponomeutoidea</taxon>
        <taxon>Plutellidae</taxon>
        <taxon>Plutella</taxon>
    </lineage>
</organism>
<protein>
    <submittedName>
        <fullName evidence="2">(diamondback moth) hypothetical protein</fullName>
    </submittedName>
</protein>
<feature type="compositionally biased region" description="Polar residues" evidence="1">
    <location>
        <begin position="10"/>
        <end position="23"/>
    </location>
</feature>
<sequence>MDDPARKKNTLSTIVPLSPSQLTAHLPSLSLSSDHETGAAMEVKKKGSLSPVRPALRKDDDGRSTRSSSAKSEKEVRLPPERSPSDAKDLLHHAKDLKKDRRLSRSSDSSKDTFERQDSTLSSPKVSRKYFTNWRQACDKTKDRTKELLKRWRTLPESEADEGEMSAANSEGEKRGWSVHVWNDLQLYTGVPPENLDAAVTLINDNLEIISRWVKSFGLLLNPTKSQAIVIGSPRMLNKIDFTAARKVDAVSRKVFASFHSLRRLQYFLPFNTKITLAQSLLLPILDYADVSYLDLTEELENLCIRFIFGLQQKDHCELPAGDLEDKKRAGDLEDKKRSKIRREYK</sequence>